<dbReference type="GO" id="GO:0030366">
    <property type="term" value="F:molybdopterin synthase activity"/>
    <property type="evidence" value="ECO:0007669"/>
    <property type="project" value="UniProtKB-EC"/>
</dbReference>
<dbReference type="SUPFAM" id="SSF54690">
    <property type="entry name" value="Molybdopterin synthase subunit MoaE"/>
    <property type="match status" value="1"/>
</dbReference>
<keyword evidence="2" id="KW-1185">Reference proteome</keyword>
<dbReference type="EC" id="2.8.1.12" evidence="1"/>
<dbReference type="InterPro" id="IPR036563">
    <property type="entry name" value="MoaE_sf"/>
</dbReference>
<sequence>MNSSDLIGPDEFQGETIWLKVARKALSFDDVISFLGDDRAGGVVLFSGNVRNHSEGRDGVDSLEYEGYEEQLVPSFLKIANEAMSRFEGVLKVAIHHRLGLCALGESSVIIGVSSEHRESGFVASKFCIDTLKQTSPIWKKEHWSNGSDWALGANVVTQFEEL</sequence>
<dbReference type="RefSeq" id="WP_052606827.1">
    <property type="nucleotide sequence ID" value="NZ_JXYS01000104.1"/>
</dbReference>
<dbReference type="PANTHER" id="PTHR23404">
    <property type="entry name" value="MOLYBDOPTERIN SYNTHASE RELATED"/>
    <property type="match status" value="1"/>
</dbReference>
<organism evidence="1 2">
    <name type="scientific">Acidithrix ferrooxidans</name>
    <dbReference type="NCBI Taxonomy" id="1280514"/>
    <lineage>
        <taxon>Bacteria</taxon>
        <taxon>Bacillati</taxon>
        <taxon>Actinomycetota</taxon>
        <taxon>Acidimicrobiia</taxon>
        <taxon>Acidimicrobiales</taxon>
        <taxon>Acidimicrobiaceae</taxon>
        <taxon>Acidithrix</taxon>
    </lineage>
</organism>
<dbReference type="Pfam" id="PF02391">
    <property type="entry name" value="MoaE"/>
    <property type="match status" value="1"/>
</dbReference>
<evidence type="ECO:0000313" key="2">
    <source>
        <dbReference type="Proteomes" id="UP000032360"/>
    </source>
</evidence>
<accession>A0A0D8HDP3</accession>
<protein>
    <submittedName>
        <fullName evidence="1">Molybdopterin synthase catalytic subunit 1</fullName>
        <ecNumber evidence="1">2.8.1.12</ecNumber>
    </submittedName>
</protein>
<dbReference type="EMBL" id="JXYS01000104">
    <property type="protein sequence ID" value="KJF16004.1"/>
    <property type="molecule type" value="Genomic_DNA"/>
</dbReference>
<comment type="caution">
    <text evidence="1">The sequence shown here is derived from an EMBL/GenBank/DDBJ whole genome shotgun (WGS) entry which is preliminary data.</text>
</comment>
<dbReference type="AlphaFoldDB" id="A0A0D8HDP3"/>
<dbReference type="STRING" id="1280514.AXFE_31570"/>
<keyword evidence="1" id="KW-0808">Transferase</keyword>
<reference evidence="1 2" key="1">
    <citation type="submission" date="2015-01" db="EMBL/GenBank/DDBJ databases">
        <title>Draft genome of the acidophilic iron oxidizer Acidithrix ferrooxidans strain Py-F3.</title>
        <authorList>
            <person name="Poehlein A."/>
            <person name="Eisen S."/>
            <person name="Schloemann M."/>
            <person name="Johnson B.D."/>
            <person name="Daniel R."/>
            <person name="Muehling M."/>
        </authorList>
    </citation>
    <scope>NUCLEOTIDE SEQUENCE [LARGE SCALE GENOMIC DNA]</scope>
    <source>
        <strain evidence="1 2">Py-F3</strain>
    </source>
</reference>
<dbReference type="CDD" id="cd00756">
    <property type="entry name" value="MoaE"/>
    <property type="match status" value="1"/>
</dbReference>
<dbReference type="GO" id="GO:0006777">
    <property type="term" value="P:Mo-molybdopterin cofactor biosynthetic process"/>
    <property type="evidence" value="ECO:0007669"/>
    <property type="project" value="InterPro"/>
</dbReference>
<gene>
    <name evidence="1" type="primary">moaE1</name>
    <name evidence="1" type="ORF">AXFE_31570</name>
</gene>
<dbReference type="Gene3D" id="3.90.1170.40">
    <property type="entry name" value="Molybdopterin biosynthesis MoaE subunit"/>
    <property type="match status" value="1"/>
</dbReference>
<dbReference type="Proteomes" id="UP000032360">
    <property type="component" value="Unassembled WGS sequence"/>
</dbReference>
<name>A0A0D8HDP3_9ACTN</name>
<evidence type="ECO:0000313" key="1">
    <source>
        <dbReference type="EMBL" id="KJF16004.1"/>
    </source>
</evidence>
<dbReference type="InterPro" id="IPR003448">
    <property type="entry name" value="Mopterin_biosynth_MoaE"/>
</dbReference>
<proteinExistence type="predicted"/>
<dbReference type="OrthoDB" id="9794429at2"/>